<reference evidence="2" key="1">
    <citation type="submission" date="2021-06" db="EMBL/GenBank/DDBJ databases">
        <title>Genome Sequence of Mortierella hyaline Strain SCG-10, a Cold-Adapted, Nitrate-Reducing Fungus Isolated from Soil in Minnesota, USA.</title>
        <authorList>
            <person name="Aldossari N."/>
        </authorList>
    </citation>
    <scope>NUCLEOTIDE SEQUENCE</scope>
    <source>
        <strain evidence="2">SCG-10</strain>
    </source>
</reference>
<name>A0A9P7XQL4_9FUNG</name>
<accession>A0A9P7XQL4</accession>
<comment type="caution">
    <text evidence="2">The sequence shown here is derived from an EMBL/GenBank/DDBJ whole genome shotgun (WGS) entry which is preliminary data.</text>
</comment>
<proteinExistence type="predicted"/>
<dbReference type="Proteomes" id="UP000707451">
    <property type="component" value="Unassembled WGS sequence"/>
</dbReference>
<dbReference type="AlphaFoldDB" id="A0A9P7XQL4"/>
<sequence>MYGDVLGGSCRFQGPRGQKKVDKFYQQNGPSRIVECWGKHLERKWTDYTFIESAVNVIRKRVQTDLNRIVNKKAFCHPANSISRKKIHNFSMKRLRRTLETTAPTLTQVLVALMPTNVTAKAQDSSPNMNDEDVFSLASRIDPEAPPSLVAAAPPSAVNLELESIVGSDDDLYADSESDSHLALDSNSDSDAESDALVDTVAAPITVTASVTAAPTLVDTVAGLNTLIEIPDQILDFEKMLLIESDAEDEDEHLWVDQERILANKSDPNPDPDPGSFVATVGSMLVFMRSERSNYLQMMMGLHLRGMSCPKQLITLLSVMNLSMSYKTTTIGLKSLAKDHYRLLRVAAHTRQMILCSAILRIHHGHIAQPGSLYYYKTKLGRRRLNLDSPCHHSADEFLRTVFAAMVKQMWQAKHNSNPQGAGSIPGDNFLTELNDLVSSNFFDSDTLRGLPHRWIAGDLYQEFNNLLTKRTHATVGFKTSTMAYITPLIRLFHVIHKKMRAEYKLTEESAFHRDVTPEGDILIIMNSLKESNILGVEKCPVAHEGVAPVQDLMVEGVQALQKGGFARFVKRMTEEESDRVDNTATELEEALSDEMLIRLDKERSRSEKYLNSLFN</sequence>
<protein>
    <recommendedName>
        <fullName evidence="1">DUF6589 domain-containing protein</fullName>
    </recommendedName>
</protein>
<evidence type="ECO:0000313" key="2">
    <source>
        <dbReference type="EMBL" id="KAG9064438.1"/>
    </source>
</evidence>
<keyword evidence="3" id="KW-1185">Reference proteome</keyword>
<dbReference type="EMBL" id="JAHRHY010000014">
    <property type="protein sequence ID" value="KAG9064438.1"/>
    <property type="molecule type" value="Genomic_DNA"/>
</dbReference>
<evidence type="ECO:0000313" key="3">
    <source>
        <dbReference type="Proteomes" id="UP000707451"/>
    </source>
</evidence>
<feature type="domain" description="DUF6589" evidence="1">
    <location>
        <begin position="448"/>
        <end position="511"/>
    </location>
</feature>
<organism evidence="2 3">
    <name type="scientific">Linnemannia hyalina</name>
    <dbReference type="NCBI Taxonomy" id="64524"/>
    <lineage>
        <taxon>Eukaryota</taxon>
        <taxon>Fungi</taxon>
        <taxon>Fungi incertae sedis</taxon>
        <taxon>Mucoromycota</taxon>
        <taxon>Mortierellomycotina</taxon>
        <taxon>Mortierellomycetes</taxon>
        <taxon>Mortierellales</taxon>
        <taxon>Mortierellaceae</taxon>
        <taxon>Linnemannia</taxon>
    </lineage>
</organism>
<dbReference type="OrthoDB" id="2496395at2759"/>
<gene>
    <name evidence="2" type="ORF">KI688_003628</name>
</gene>
<dbReference type="Pfam" id="PF20231">
    <property type="entry name" value="DUF6589"/>
    <property type="match status" value="1"/>
</dbReference>
<dbReference type="InterPro" id="IPR046496">
    <property type="entry name" value="DUF6589"/>
</dbReference>
<evidence type="ECO:0000259" key="1">
    <source>
        <dbReference type="Pfam" id="PF20231"/>
    </source>
</evidence>